<sequence>MKARISNKGRALLKTPGAVYAMLDAINDKQDAFLHGEVISFLVPATSAQGAAAKPKTMMVRLSSAVDNQK</sequence>
<comment type="caution">
    <text evidence="1">The sequence shown here is derived from an EMBL/GenBank/DDBJ whole genome shotgun (WGS) entry which is preliminary data.</text>
</comment>
<reference evidence="1 2" key="1">
    <citation type="submission" date="2018-08" db="EMBL/GenBank/DDBJ databases">
        <title>Chitinophagaceae sp. K23C18032701, a novel bacterium isolated from forest soil.</title>
        <authorList>
            <person name="Wang C."/>
        </authorList>
    </citation>
    <scope>NUCLEOTIDE SEQUENCE [LARGE SCALE GENOMIC DNA]</scope>
    <source>
        <strain evidence="1 2">K23C18032701</strain>
    </source>
</reference>
<dbReference type="RefSeq" id="WP_116847952.1">
    <property type="nucleotide sequence ID" value="NZ_QTJU01000004.1"/>
</dbReference>
<keyword evidence="2" id="KW-1185">Reference proteome</keyword>
<gene>
    <name evidence="1" type="ORF">DXN05_14380</name>
</gene>
<dbReference type="Proteomes" id="UP000261284">
    <property type="component" value="Unassembled WGS sequence"/>
</dbReference>
<dbReference type="AlphaFoldDB" id="A0A3E1NIV5"/>
<proteinExistence type="predicted"/>
<dbReference type="EMBL" id="QTJU01000004">
    <property type="protein sequence ID" value="RFM27876.1"/>
    <property type="molecule type" value="Genomic_DNA"/>
</dbReference>
<protein>
    <submittedName>
        <fullName evidence="1">Uncharacterized protein</fullName>
    </submittedName>
</protein>
<evidence type="ECO:0000313" key="2">
    <source>
        <dbReference type="Proteomes" id="UP000261284"/>
    </source>
</evidence>
<name>A0A3E1NIV5_9BACT</name>
<accession>A0A3E1NIV5</accession>
<dbReference type="OrthoDB" id="678002at2"/>
<evidence type="ECO:0000313" key="1">
    <source>
        <dbReference type="EMBL" id="RFM27876.1"/>
    </source>
</evidence>
<organism evidence="1 2">
    <name type="scientific">Deminuibacter soli</name>
    <dbReference type="NCBI Taxonomy" id="2291815"/>
    <lineage>
        <taxon>Bacteria</taxon>
        <taxon>Pseudomonadati</taxon>
        <taxon>Bacteroidota</taxon>
        <taxon>Chitinophagia</taxon>
        <taxon>Chitinophagales</taxon>
        <taxon>Chitinophagaceae</taxon>
        <taxon>Deminuibacter</taxon>
    </lineage>
</organism>